<dbReference type="OrthoDB" id="9798965at2"/>
<organism evidence="6 7">
    <name type="scientific">Henriciella barbarensis</name>
    <dbReference type="NCBI Taxonomy" id="86342"/>
    <lineage>
        <taxon>Bacteria</taxon>
        <taxon>Pseudomonadati</taxon>
        <taxon>Pseudomonadota</taxon>
        <taxon>Alphaproteobacteria</taxon>
        <taxon>Hyphomonadales</taxon>
        <taxon>Hyphomonadaceae</taxon>
        <taxon>Henriciella</taxon>
    </lineage>
</organism>
<sequence>MSADGESLVDRRVQIVNRKGLHARASAKLARLAMTLPAQVFVVRNGETANAHSIMDLLMLAAHQGSEVEVRASGAEAGPSVDAVCALIEDGFGENDDDD</sequence>
<dbReference type="PROSITE" id="PS51350">
    <property type="entry name" value="PTS_HPR_DOM"/>
    <property type="match status" value="1"/>
</dbReference>
<dbReference type="PANTHER" id="PTHR33705:SF2">
    <property type="entry name" value="PHOSPHOCARRIER PROTEIN NPR"/>
    <property type="match status" value="1"/>
</dbReference>
<dbReference type="Pfam" id="PF00381">
    <property type="entry name" value="PTS-HPr"/>
    <property type="match status" value="1"/>
</dbReference>
<dbReference type="Gene3D" id="3.30.1340.10">
    <property type="entry name" value="HPr-like"/>
    <property type="match status" value="1"/>
</dbReference>
<reference evidence="6 7" key="1">
    <citation type="submission" date="2018-08" db="EMBL/GenBank/DDBJ databases">
        <title>Henriciella mobilis sp. nov., isolated from seawater.</title>
        <authorList>
            <person name="Cheng H."/>
            <person name="Wu Y.-H."/>
            <person name="Xu X.-W."/>
            <person name="Guo L.-L."/>
        </authorList>
    </citation>
    <scope>NUCLEOTIDE SEQUENCE [LARGE SCALE GENOMIC DNA]</scope>
    <source>
        <strain evidence="6 7">CCUG66934</strain>
    </source>
</reference>
<evidence type="ECO:0000256" key="2">
    <source>
        <dbReference type="ARBA" id="ARBA00010736"/>
    </source>
</evidence>
<dbReference type="InterPro" id="IPR035895">
    <property type="entry name" value="HPr-like_sf"/>
</dbReference>
<evidence type="ECO:0000313" key="7">
    <source>
        <dbReference type="Proteomes" id="UP000265431"/>
    </source>
</evidence>
<dbReference type="PANTHER" id="PTHR33705">
    <property type="entry name" value="PHOSPHOCARRIER PROTEIN HPR"/>
    <property type="match status" value="1"/>
</dbReference>
<dbReference type="PROSITE" id="PS00369">
    <property type="entry name" value="PTS_HPR_HIS"/>
    <property type="match status" value="1"/>
</dbReference>
<dbReference type="InterPro" id="IPR001020">
    <property type="entry name" value="PTS_HPr_His_P_site"/>
</dbReference>
<dbReference type="NCBIfam" id="TIGR01003">
    <property type="entry name" value="PTS_HPr_family"/>
    <property type="match status" value="1"/>
</dbReference>
<dbReference type="EMBL" id="QWGB01000009">
    <property type="protein sequence ID" value="RIJ21256.1"/>
    <property type="molecule type" value="Genomic_DNA"/>
</dbReference>
<evidence type="ECO:0000256" key="1">
    <source>
        <dbReference type="ARBA" id="ARBA00004496"/>
    </source>
</evidence>
<dbReference type="GO" id="GO:0005737">
    <property type="term" value="C:cytoplasm"/>
    <property type="evidence" value="ECO:0007669"/>
    <property type="project" value="UniProtKB-SubCell"/>
</dbReference>
<name>A0A399QQR7_9PROT</name>
<accession>A0A399QQR7</accession>
<dbReference type="AlphaFoldDB" id="A0A399QQR7"/>
<keyword evidence="3" id="KW-0963">Cytoplasm</keyword>
<dbReference type="InterPro" id="IPR000032">
    <property type="entry name" value="HPr-like"/>
</dbReference>
<keyword evidence="4" id="KW-0598">Phosphotransferase system</keyword>
<evidence type="ECO:0000256" key="4">
    <source>
        <dbReference type="ARBA" id="ARBA00022683"/>
    </source>
</evidence>
<proteinExistence type="inferred from homology"/>
<comment type="caution">
    <text evidence="6">The sequence shown here is derived from an EMBL/GenBank/DDBJ whole genome shotgun (WGS) entry which is preliminary data.</text>
</comment>
<keyword evidence="7" id="KW-1185">Reference proteome</keyword>
<evidence type="ECO:0000256" key="3">
    <source>
        <dbReference type="ARBA" id="ARBA00022490"/>
    </source>
</evidence>
<evidence type="ECO:0000313" key="6">
    <source>
        <dbReference type="EMBL" id="RIJ21256.1"/>
    </source>
</evidence>
<comment type="subcellular location">
    <subcellularLocation>
        <location evidence="1">Cytoplasm</location>
    </subcellularLocation>
</comment>
<feature type="domain" description="HPr" evidence="5">
    <location>
        <begin position="8"/>
        <end position="95"/>
    </location>
</feature>
<dbReference type="PRINTS" id="PR00107">
    <property type="entry name" value="PHOSPHOCPHPR"/>
</dbReference>
<evidence type="ECO:0000259" key="5">
    <source>
        <dbReference type="PROSITE" id="PS51350"/>
    </source>
</evidence>
<gene>
    <name evidence="6" type="ORF">D1224_13110</name>
</gene>
<dbReference type="GO" id="GO:0009401">
    <property type="term" value="P:phosphoenolpyruvate-dependent sugar phosphotransferase system"/>
    <property type="evidence" value="ECO:0007669"/>
    <property type="project" value="UniProtKB-KW"/>
</dbReference>
<dbReference type="RefSeq" id="WP_119380408.1">
    <property type="nucleotide sequence ID" value="NZ_QWGB01000009.1"/>
</dbReference>
<comment type="similarity">
    <text evidence="2">Belongs to the HPr family.</text>
</comment>
<protein>
    <submittedName>
        <fullName evidence="6">HPr family phosphocarrier protein</fullName>
    </submittedName>
</protein>
<dbReference type="Proteomes" id="UP000265431">
    <property type="component" value="Unassembled WGS sequence"/>
</dbReference>
<dbReference type="CDD" id="cd00367">
    <property type="entry name" value="PTS-HPr_like"/>
    <property type="match status" value="1"/>
</dbReference>
<dbReference type="SUPFAM" id="SSF55594">
    <property type="entry name" value="HPr-like"/>
    <property type="match status" value="1"/>
</dbReference>
<dbReference type="InterPro" id="IPR050399">
    <property type="entry name" value="HPr"/>
</dbReference>